<sequence length="70" mass="7293">MNMNDIFINAILSDAAYARGLKDGLTGNPPNLAAPEFSMVCLPSIYAASVHSSFASFSSHVVGASRFGGQ</sequence>
<reference evidence="1 2" key="1">
    <citation type="submission" date="2019-10" db="EMBL/GenBank/DDBJ databases">
        <title>Taxonomy of Antarctic Massilia spp.: description of Massilia rubra sp. nov., Massilia aquatica sp. nov., Massilia mucilaginosa sp. nov., Massilia frigida sp. nov. isolated from streams, lakes and regoliths.</title>
        <authorList>
            <person name="Holochova P."/>
            <person name="Sedlacek I."/>
            <person name="Kralova S."/>
            <person name="Maslanova I."/>
            <person name="Busse H.-J."/>
            <person name="Stankova E."/>
            <person name="Vrbovska V."/>
            <person name="Kovarovic V."/>
            <person name="Bartak M."/>
            <person name="Svec P."/>
            <person name="Pantucek R."/>
        </authorList>
    </citation>
    <scope>NUCLEOTIDE SEQUENCE [LARGE SCALE GENOMIC DNA]</scope>
    <source>
        <strain evidence="1 2">CCM 8694</strain>
    </source>
</reference>
<organism evidence="1 2">
    <name type="scientific">Massilia genomosp. 1</name>
    <dbReference type="NCBI Taxonomy" id="2609280"/>
    <lineage>
        <taxon>Bacteria</taxon>
        <taxon>Pseudomonadati</taxon>
        <taxon>Pseudomonadota</taxon>
        <taxon>Betaproteobacteria</taxon>
        <taxon>Burkholderiales</taxon>
        <taxon>Oxalobacteraceae</taxon>
        <taxon>Telluria group</taxon>
        <taxon>Massilia</taxon>
    </lineage>
</organism>
<accession>A0ABX0MSF0</accession>
<dbReference type="RefSeq" id="WP_167239609.1">
    <property type="nucleotide sequence ID" value="NZ_WHJF01000092.1"/>
</dbReference>
<evidence type="ECO:0000313" key="2">
    <source>
        <dbReference type="Proteomes" id="UP000610594"/>
    </source>
</evidence>
<keyword evidence="2" id="KW-1185">Reference proteome</keyword>
<dbReference type="EMBL" id="WHJF01000092">
    <property type="protein sequence ID" value="NHZ65670.1"/>
    <property type="molecule type" value="Genomic_DNA"/>
</dbReference>
<gene>
    <name evidence="1" type="ORF">F1735_25775</name>
</gene>
<comment type="caution">
    <text evidence="1">The sequence shown here is derived from an EMBL/GenBank/DDBJ whole genome shotgun (WGS) entry which is preliminary data.</text>
</comment>
<protein>
    <submittedName>
        <fullName evidence="1">Uncharacterized protein</fullName>
    </submittedName>
</protein>
<name>A0ABX0MSF0_9BURK</name>
<evidence type="ECO:0000313" key="1">
    <source>
        <dbReference type="EMBL" id="NHZ65670.1"/>
    </source>
</evidence>
<proteinExistence type="predicted"/>
<dbReference type="Proteomes" id="UP000610594">
    <property type="component" value="Unassembled WGS sequence"/>
</dbReference>